<dbReference type="EMBL" id="BAAAYR010000001">
    <property type="protein sequence ID" value="GAA3561445.1"/>
    <property type="molecule type" value="Genomic_DNA"/>
</dbReference>
<evidence type="ECO:0000313" key="3">
    <source>
        <dbReference type="EMBL" id="GAA3561445.1"/>
    </source>
</evidence>
<evidence type="ECO:0000256" key="1">
    <source>
        <dbReference type="ARBA" id="ARBA00006484"/>
    </source>
</evidence>
<dbReference type="InterPro" id="IPR002347">
    <property type="entry name" value="SDR_fam"/>
</dbReference>
<keyword evidence="4" id="KW-1185">Reference proteome</keyword>
<dbReference type="PRINTS" id="PR00081">
    <property type="entry name" value="GDHRDH"/>
</dbReference>
<dbReference type="PANTHER" id="PTHR43639:SF1">
    <property type="entry name" value="SHORT-CHAIN DEHYDROGENASE_REDUCTASE FAMILY PROTEIN"/>
    <property type="match status" value="1"/>
</dbReference>
<proteinExistence type="inferred from homology"/>
<dbReference type="InterPro" id="IPR036291">
    <property type="entry name" value="NAD(P)-bd_dom_sf"/>
</dbReference>
<organism evidence="3 4">
    <name type="scientific">Microlunatus spumicola</name>
    <dbReference type="NCBI Taxonomy" id="81499"/>
    <lineage>
        <taxon>Bacteria</taxon>
        <taxon>Bacillati</taxon>
        <taxon>Actinomycetota</taxon>
        <taxon>Actinomycetes</taxon>
        <taxon>Propionibacteriales</taxon>
        <taxon>Propionibacteriaceae</taxon>
        <taxon>Microlunatus</taxon>
    </lineage>
</organism>
<evidence type="ECO:0000313" key="4">
    <source>
        <dbReference type="Proteomes" id="UP001500767"/>
    </source>
</evidence>
<evidence type="ECO:0000256" key="2">
    <source>
        <dbReference type="ARBA" id="ARBA00023002"/>
    </source>
</evidence>
<accession>A0ABP6X5Z7</accession>
<dbReference type="RefSeq" id="WP_204911437.1">
    <property type="nucleotide sequence ID" value="NZ_BAAAYR010000001.1"/>
</dbReference>
<gene>
    <name evidence="3" type="ORF">GCM10022197_16320</name>
</gene>
<dbReference type="CDD" id="cd05233">
    <property type="entry name" value="SDR_c"/>
    <property type="match status" value="1"/>
</dbReference>
<protein>
    <submittedName>
        <fullName evidence="3">SDR family oxidoreductase</fullName>
    </submittedName>
</protein>
<sequence>MNAPSQGRVVLVTGGSRGIGKAAVRALHRDGADVVLHHRASAAAAAALVAELGEDRVHVVTADLAQPGEPERLWAEALAWRGQLDVLVNNAGVYTASPFDDTDGWDAGWSTNLTVNLLAPATLCRLAVTHWRQAGTGGVVVNVTSRAAHRGDDADHLAYGASKGGLQSLTKGIARAFARDRVLAYDIAPGWVLTDMMTDGPEVEELAASMPMGEITPPEDVAEVIAFLASGRSPHTSGATIDVTGADYVR</sequence>
<dbReference type="SUPFAM" id="SSF51735">
    <property type="entry name" value="NAD(P)-binding Rossmann-fold domains"/>
    <property type="match status" value="1"/>
</dbReference>
<comment type="caution">
    <text evidence="3">The sequence shown here is derived from an EMBL/GenBank/DDBJ whole genome shotgun (WGS) entry which is preliminary data.</text>
</comment>
<reference evidence="4" key="1">
    <citation type="journal article" date="2019" name="Int. J. Syst. Evol. Microbiol.">
        <title>The Global Catalogue of Microorganisms (GCM) 10K type strain sequencing project: providing services to taxonomists for standard genome sequencing and annotation.</title>
        <authorList>
            <consortium name="The Broad Institute Genomics Platform"/>
            <consortium name="The Broad Institute Genome Sequencing Center for Infectious Disease"/>
            <person name="Wu L."/>
            <person name="Ma J."/>
        </authorList>
    </citation>
    <scope>NUCLEOTIDE SEQUENCE [LARGE SCALE GENOMIC DNA]</scope>
    <source>
        <strain evidence="4">JCM 16540</strain>
    </source>
</reference>
<name>A0ABP6X5Z7_9ACTN</name>
<keyword evidence="2" id="KW-0560">Oxidoreductase</keyword>
<dbReference type="Proteomes" id="UP001500767">
    <property type="component" value="Unassembled WGS sequence"/>
</dbReference>
<dbReference type="PANTHER" id="PTHR43639">
    <property type="entry name" value="OXIDOREDUCTASE, SHORT-CHAIN DEHYDROGENASE/REDUCTASE FAMILY (AFU_ORTHOLOGUE AFUA_5G02870)"/>
    <property type="match status" value="1"/>
</dbReference>
<dbReference type="PRINTS" id="PR00080">
    <property type="entry name" value="SDRFAMILY"/>
</dbReference>
<comment type="similarity">
    <text evidence="1">Belongs to the short-chain dehydrogenases/reductases (SDR) family.</text>
</comment>
<dbReference type="Gene3D" id="3.40.50.720">
    <property type="entry name" value="NAD(P)-binding Rossmann-like Domain"/>
    <property type="match status" value="1"/>
</dbReference>
<dbReference type="Pfam" id="PF13561">
    <property type="entry name" value="adh_short_C2"/>
    <property type="match status" value="1"/>
</dbReference>